<keyword evidence="1" id="KW-0614">Plasmid</keyword>
<protein>
    <submittedName>
        <fullName evidence="1">Uncharacterized protein</fullName>
    </submittedName>
</protein>
<accession>A0A375DCA5</accession>
<name>A0A375DCA5_9BURK</name>
<evidence type="ECO:0000313" key="2">
    <source>
        <dbReference type="Proteomes" id="UP000254259"/>
    </source>
</evidence>
<dbReference type="Proteomes" id="UP000254259">
    <property type="component" value="Plasmid CBM2636p"/>
</dbReference>
<dbReference type="AlphaFoldDB" id="A0A375DCA5"/>
<sequence length="105" mass="11444">MVPTKAFFFAVNLSGGVTVFKAGIGVCGLGGLVSKLERPCARPTPMASTMWRWRPSATSGSGPANLHWVCRYCQDRRHLFDNPHRTAALRHNPFAVMAGFSEIPA</sequence>
<dbReference type="EMBL" id="LT984815">
    <property type="protein sequence ID" value="SPD69591.1"/>
    <property type="molecule type" value="Genomic_DNA"/>
</dbReference>
<organism evidence="1 2">
    <name type="scientific">Cupriavidus taiwanensis</name>
    <dbReference type="NCBI Taxonomy" id="164546"/>
    <lineage>
        <taxon>Bacteria</taxon>
        <taxon>Pseudomonadati</taxon>
        <taxon>Pseudomonadota</taxon>
        <taxon>Betaproteobacteria</taxon>
        <taxon>Burkholderiales</taxon>
        <taxon>Burkholderiaceae</taxon>
        <taxon>Cupriavidus</taxon>
    </lineage>
</organism>
<reference evidence="1 2" key="1">
    <citation type="submission" date="2018-01" db="EMBL/GenBank/DDBJ databases">
        <authorList>
            <person name="Clerissi C."/>
        </authorList>
    </citation>
    <scope>NUCLEOTIDE SEQUENCE [LARGE SCALE GENOMIC DNA]</scope>
    <source>
        <strain evidence="1">Cupriavidus taiwanensis SWF 66322</strain>
        <plasmid evidence="2">cbm2636p</plasmid>
    </source>
</reference>
<proteinExistence type="predicted"/>
<evidence type="ECO:0000313" key="1">
    <source>
        <dbReference type="EMBL" id="SPD69591.1"/>
    </source>
</evidence>
<geneLocation type="plasmid" evidence="2">
    <name>cbm2636p</name>
</geneLocation>
<gene>
    <name evidence="1" type="ORF">CBM2636_P20278</name>
</gene>